<dbReference type="HOGENOM" id="CLU_191653_0_0_1"/>
<evidence type="ECO:0000313" key="1">
    <source>
        <dbReference type="EMBL" id="EHK99134.1"/>
    </source>
</evidence>
<comment type="caution">
    <text evidence="1">The sequence shown here is derived from an EMBL/GenBank/DDBJ whole genome shotgun (WGS) entry which is preliminary data.</text>
</comment>
<dbReference type="EMBL" id="AGUE01000125">
    <property type="protein sequence ID" value="EHK99134.1"/>
    <property type="molecule type" value="Genomic_DNA"/>
</dbReference>
<evidence type="ECO:0008006" key="3">
    <source>
        <dbReference type="Google" id="ProtNLM"/>
    </source>
</evidence>
<dbReference type="AlphaFoldDB" id="H0EQL2"/>
<accession>H0EQL2</accession>
<evidence type="ECO:0000313" key="2">
    <source>
        <dbReference type="Proteomes" id="UP000005446"/>
    </source>
</evidence>
<proteinExistence type="predicted"/>
<name>H0EQL2_GLAL7</name>
<dbReference type="Proteomes" id="UP000005446">
    <property type="component" value="Unassembled WGS sequence"/>
</dbReference>
<sequence>MSNYTSTYPTDTKVDPGIKTFFEEFYKISDTPNAHDLYAQQFTKDAVLVMASKRCEGSDAKADMAKEEGKWKMKFYQVYLDLVRKA</sequence>
<keyword evidence="2" id="KW-1185">Reference proteome</keyword>
<gene>
    <name evidence="1" type="ORF">M7I_4966</name>
</gene>
<dbReference type="InParanoid" id="H0EQL2"/>
<protein>
    <recommendedName>
        <fullName evidence="3">SnoaL-like domain-containing protein</fullName>
    </recommendedName>
</protein>
<dbReference type="OrthoDB" id="3468019at2759"/>
<organism evidence="1 2">
    <name type="scientific">Glarea lozoyensis (strain ATCC 74030 / MF5533)</name>
    <dbReference type="NCBI Taxonomy" id="1104152"/>
    <lineage>
        <taxon>Eukaryota</taxon>
        <taxon>Fungi</taxon>
        <taxon>Dikarya</taxon>
        <taxon>Ascomycota</taxon>
        <taxon>Pezizomycotina</taxon>
        <taxon>Leotiomycetes</taxon>
        <taxon>Helotiales</taxon>
        <taxon>Helotiaceae</taxon>
        <taxon>Glarea</taxon>
    </lineage>
</organism>
<reference evidence="1 2" key="1">
    <citation type="journal article" date="2012" name="Eukaryot. Cell">
        <title>Genome sequence of the fungus Glarea lozoyensis: the first genome sequence of a species from the Helotiaceae family.</title>
        <authorList>
            <person name="Youssar L."/>
            <person name="Gruening B.A."/>
            <person name="Erxleben A."/>
            <person name="Guenther S."/>
            <person name="Huettel W."/>
        </authorList>
    </citation>
    <scope>NUCLEOTIDE SEQUENCE [LARGE SCALE GENOMIC DNA]</scope>
    <source>
        <strain evidence="2">ATCC 74030 / MF5533</strain>
    </source>
</reference>